<dbReference type="OrthoDB" id="8118226at2759"/>
<evidence type="ECO:0000313" key="2">
    <source>
        <dbReference type="EMBL" id="CAG7690017.1"/>
    </source>
</evidence>
<protein>
    <submittedName>
        <fullName evidence="2">Uncharacterized protein</fullName>
    </submittedName>
</protein>
<organism evidence="2 3">
    <name type="scientific">Allacma fusca</name>
    <dbReference type="NCBI Taxonomy" id="39272"/>
    <lineage>
        <taxon>Eukaryota</taxon>
        <taxon>Metazoa</taxon>
        <taxon>Ecdysozoa</taxon>
        <taxon>Arthropoda</taxon>
        <taxon>Hexapoda</taxon>
        <taxon>Collembola</taxon>
        <taxon>Symphypleona</taxon>
        <taxon>Sminthuridae</taxon>
        <taxon>Allacma</taxon>
    </lineage>
</organism>
<sequence length="168" mass="19186">MEERRIGYCGPGGWTMAIGVIQTIESLLWMTGGIFIPIIIQVRGNITKEDSHAFRVEFKSQRLWVVAALVFYILKFYMGLVLLRGSYMRNPTYLQAWMIHAVMSTVVYAVFKIIELFLSTGYALGIYVPKLYIFGGFVVSLVLHLLSIVVVHVHKQEMELPEIVPCRI</sequence>
<name>A0A8J2JS16_9HEXA</name>
<dbReference type="Proteomes" id="UP000708208">
    <property type="component" value="Unassembled WGS sequence"/>
</dbReference>
<reference evidence="2" key="1">
    <citation type="submission" date="2021-06" db="EMBL/GenBank/DDBJ databases">
        <authorList>
            <person name="Hodson N. C."/>
            <person name="Mongue J. A."/>
            <person name="Jaron S. K."/>
        </authorList>
    </citation>
    <scope>NUCLEOTIDE SEQUENCE</scope>
</reference>
<feature type="transmembrane region" description="Helical" evidence="1">
    <location>
        <begin position="20"/>
        <end position="42"/>
    </location>
</feature>
<dbReference type="EMBL" id="CAJVCH010021077">
    <property type="protein sequence ID" value="CAG7690017.1"/>
    <property type="molecule type" value="Genomic_DNA"/>
</dbReference>
<keyword evidence="1" id="KW-0812">Transmembrane</keyword>
<keyword evidence="1" id="KW-0472">Membrane</keyword>
<comment type="caution">
    <text evidence="2">The sequence shown here is derived from an EMBL/GenBank/DDBJ whole genome shotgun (WGS) entry which is preliminary data.</text>
</comment>
<feature type="transmembrane region" description="Helical" evidence="1">
    <location>
        <begin position="131"/>
        <end position="153"/>
    </location>
</feature>
<keyword evidence="1" id="KW-1133">Transmembrane helix</keyword>
<evidence type="ECO:0000313" key="3">
    <source>
        <dbReference type="Proteomes" id="UP000708208"/>
    </source>
</evidence>
<feature type="transmembrane region" description="Helical" evidence="1">
    <location>
        <begin position="63"/>
        <end position="85"/>
    </location>
</feature>
<feature type="transmembrane region" description="Helical" evidence="1">
    <location>
        <begin position="97"/>
        <end position="119"/>
    </location>
</feature>
<dbReference type="AlphaFoldDB" id="A0A8J2JS16"/>
<accession>A0A8J2JS16</accession>
<evidence type="ECO:0000256" key="1">
    <source>
        <dbReference type="SAM" id="Phobius"/>
    </source>
</evidence>
<proteinExistence type="predicted"/>
<gene>
    <name evidence="2" type="ORF">AFUS01_LOCUS3502</name>
</gene>
<keyword evidence="3" id="KW-1185">Reference proteome</keyword>